<evidence type="ECO:0000256" key="1">
    <source>
        <dbReference type="SAM" id="Phobius"/>
    </source>
</evidence>
<dbReference type="AlphaFoldDB" id="A0A813UEE1"/>
<dbReference type="Proteomes" id="UP000663891">
    <property type="component" value="Unassembled WGS sequence"/>
</dbReference>
<dbReference type="OrthoDB" id="10064180at2759"/>
<evidence type="ECO:0008006" key="5">
    <source>
        <dbReference type="Google" id="ProtNLM"/>
    </source>
</evidence>
<dbReference type="Proteomes" id="UP000663881">
    <property type="component" value="Unassembled WGS sequence"/>
</dbReference>
<name>A0A813UEE1_9BILA</name>
<reference evidence="2" key="1">
    <citation type="submission" date="2021-02" db="EMBL/GenBank/DDBJ databases">
        <authorList>
            <person name="Nowell W R."/>
        </authorList>
    </citation>
    <scope>NUCLEOTIDE SEQUENCE</scope>
</reference>
<dbReference type="SUPFAM" id="SSF81321">
    <property type="entry name" value="Family A G protein-coupled receptor-like"/>
    <property type="match status" value="1"/>
</dbReference>
<evidence type="ECO:0000313" key="4">
    <source>
        <dbReference type="Proteomes" id="UP000663891"/>
    </source>
</evidence>
<evidence type="ECO:0000313" key="3">
    <source>
        <dbReference type="EMBL" id="CAF3873007.1"/>
    </source>
</evidence>
<feature type="transmembrane region" description="Helical" evidence="1">
    <location>
        <begin position="120"/>
        <end position="142"/>
    </location>
</feature>
<gene>
    <name evidence="3" type="ORF">OKA104_LOCUS22711</name>
    <name evidence="2" type="ORF">VCS650_LOCUS5297</name>
</gene>
<dbReference type="EMBL" id="CAJNON010000031">
    <property type="protein sequence ID" value="CAF0825260.1"/>
    <property type="molecule type" value="Genomic_DNA"/>
</dbReference>
<sequence length="163" mass="19320">MITIIHEPLYRDLYDDEEEQRTWCVTHYSRFVQNYNSTIILVHFLIPFITNLFSAFFIILITTRQRHAAQPQFTHQQHLFKQLVEHKQILIGPLALVILSLPRLIISLLSTCIKSSRNPWLYLVGYFVSFVPSMLMFIIFVLPSDLYSKEFKDAIKICQRRSQ</sequence>
<feature type="transmembrane region" description="Helical" evidence="1">
    <location>
        <begin position="89"/>
        <end position="108"/>
    </location>
</feature>
<feature type="transmembrane region" description="Helical" evidence="1">
    <location>
        <begin position="39"/>
        <end position="61"/>
    </location>
</feature>
<keyword evidence="1" id="KW-0812">Transmembrane</keyword>
<evidence type="ECO:0000313" key="2">
    <source>
        <dbReference type="EMBL" id="CAF0825260.1"/>
    </source>
</evidence>
<proteinExistence type="predicted"/>
<keyword evidence="1" id="KW-1133">Transmembrane helix</keyword>
<accession>A0A813UEE1</accession>
<comment type="caution">
    <text evidence="2">The sequence shown here is derived from an EMBL/GenBank/DDBJ whole genome shotgun (WGS) entry which is preliminary data.</text>
</comment>
<protein>
    <recommendedName>
        <fullName evidence="5">G protein-coupled receptor</fullName>
    </recommendedName>
</protein>
<organism evidence="2 4">
    <name type="scientific">Adineta steineri</name>
    <dbReference type="NCBI Taxonomy" id="433720"/>
    <lineage>
        <taxon>Eukaryota</taxon>
        <taxon>Metazoa</taxon>
        <taxon>Spiralia</taxon>
        <taxon>Gnathifera</taxon>
        <taxon>Rotifera</taxon>
        <taxon>Eurotatoria</taxon>
        <taxon>Bdelloidea</taxon>
        <taxon>Adinetida</taxon>
        <taxon>Adinetidae</taxon>
        <taxon>Adineta</taxon>
    </lineage>
</organism>
<keyword evidence="1" id="KW-0472">Membrane</keyword>
<dbReference type="EMBL" id="CAJOAY010001673">
    <property type="protein sequence ID" value="CAF3873007.1"/>
    <property type="molecule type" value="Genomic_DNA"/>
</dbReference>
<dbReference type="Gene3D" id="1.20.1070.10">
    <property type="entry name" value="Rhodopsin 7-helix transmembrane proteins"/>
    <property type="match status" value="1"/>
</dbReference>